<sequence length="418" mass="46424">MDKQDFMRELKRELSDFNEEQRNQILYDYEKQFKMGEENGKNNIQLLREFGNPRDIAAQYRSSAYKNAEAWNIENNMGNKHRTKKRRKFIALPIIFLAFIFLGTFIGLGFRHVKGHRYVINETKTSSLNGIDEISVDVSDANLNFYSGKGNKLKTAVDGTMSAIGNYSKPRLKYYKSGNTLHVEFGESHQVIMFSDSSNMKMDVYIPEAYKNSIKVKSSEGDVSISNFKIDKLNCQLDDGDLNVSNINVSEFSNENSEGDITAKNITTDSASINSSDGDVKLDEFNAASITYNNSEGNLEANNISVKSSSFESSDGDIDISGFSGDIKAVNSEGDTKVQYNDFNNDVQIESSDGDIQLELPRDAKFNLAANTDDGDLKCDFPVTVSGSRSESTLKGNVGSSSNKVKLNNSEGNISISK</sequence>
<name>A0A1V4I3L7_9CLOT</name>
<dbReference type="RefSeq" id="WP_079428853.1">
    <property type="nucleotide sequence ID" value="NZ_MZGV01000145.1"/>
</dbReference>
<comment type="caution">
    <text evidence="4">The sequence shown here is derived from an EMBL/GenBank/DDBJ whole genome shotgun (WGS) entry which is preliminary data.</text>
</comment>
<dbReference type="PANTHER" id="PTHR34094:SF1">
    <property type="entry name" value="PROTEIN FAM185A"/>
    <property type="match status" value="1"/>
</dbReference>
<evidence type="ECO:0000256" key="2">
    <source>
        <dbReference type="SAM" id="Phobius"/>
    </source>
</evidence>
<dbReference type="OrthoDB" id="1896129at2"/>
<keyword evidence="2" id="KW-1133">Transmembrane helix</keyword>
<dbReference type="PANTHER" id="PTHR34094">
    <property type="match status" value="1"/>
</dbReference>
<keyword evidence="2" id="KW-0812">Transmembrane</keyword>
<dbReference type="Pfam" id="PF13349">
    <property type="entry name" value="DUF4097"/>
    <property type="match status" value="1"/>
</dbReference>
<dbReference type="AlphaFoldDB" id="A0A1V4I3L7"/>
<gene>
    <name evidence="4" type="ORF">CLORY_45570</name>
</gene>
<feature type="domain" description="DUF4097" evidence="3">
    <location>
        <begin position="131"/>
        <end position="321"/>
    </location>
</feature>
<feature type="region of interest" description="Disordered" evidence="1">
    <location>
        <begin position="386"/>
        <end position="418"/>
    </location>
</feature>
<evidence type="ECO:0000259" key="3">
    <source>
        <dbReference type="Pfam" id="PF13349"/>
    </source>
</evidence>
<dbReference type="InterPro" id="IPR025164">
    <property type="entry name" value="Toastrack_DUF4097"/>
</dbReference>
<dbReference type="Pfam" id="PF22564">
    <property type="entry name" value="HAAS"/>
    <property type="match status" value="1"/>
</dbReference>
<keyword evidence="2" id="KW-0472">Membrane</keyword>
<evidence type="ECO:0000256" key="1">
    <source>
        <dbReference type="SAM" id="MobiDB-lite"/>
    </source>
</evidence>
<dbReference type="EMBL" id="MZGV01000145">
    <property type="protein sequence ID" value="OPJ54573.1"/>
    <property type="molecule type" value="Genomic_DNA"/>
</dbReference>
<reference evidence="4 5" key="1">
    <citation type="submission" date="2017-03" db="EMBL/GenBank/DDBJ databases">
        <title>Genome sequence of Clostridium oryzae DSM 28571.</title>
        <authorList>
            <person name="Poehlein A."/>
            <person name="Daniel R."/>
        </authorList>
    </citation>
    <scope>NUCLEOTIDE SEQUENCE [LARGE SCALE GENOMIC DNA]</scope>
    <source>
        <strain evidence="4 5">DSM 28571</strain>
    </source>
</reference>
<protein>
    <recommendedName>
        <fullName evidence="3">DUF4097 domain-containing protein</fullName>
    </recommendedName>
</protein>
<proteinExistence type="predicted"/>
<evidence type="ECO:0000313" key="5">
    <source>
        <dbReference type="Proteomes" id="UP000190080"/>
    </source>
</evidence>
<accession>A0A1V4I3L7</accession>
<keyword evidence="5" id="KW-1185">Reference proteome</keyword>
<organism evidence="4 5">
    <name type="scientific">Clostridium oryzae</name>
    <dbReference type="NCBI Taxonomy" id="1450648"/>
    <lineage>
        <taxon>Bacteria</taxon>
        <taxon>Bacillati</taxon>
        <taxon>Bacillota</taxon>
        <taxon>Clostridia</taxon>
        <taxon>Eubacteriales</taxon>
        <taxon>Clostridiaceae</taxon>
        <taxon>Clostridium</taxon>
    </lineage>
</organism>
<dbReference type="STRING" id="1450648.CLORY_45570"/>
<feature type="transmembrane region" description="Helical" evidence="2">
    <location>
        <begin position="89"/>
        <end position="110"/>
    </location>
</feature>
<dbReference type="Proteomes" id="UP000190080">
    <property type="component" value="Unassembled WGS sequence"/>
</dbReference>
<evidence type="ECO:0000313" key="4">
    <source>
        <dbReference type="EMBL" id="OPJ54573.1"/>
    </source>
</evidence>